<feature type="chain" id="PRO_5045733822" description="Nuclear transport factor 2 family protein" evidence="1">
    <location>
        <begin position="18"/>
        <end position="170"/>
    </location>
</feature>
<organism evidence="2 3">
    <name type="scientific">Aquirufa echingensis</name>
    <dbReference type="NCBI Taxonomy" id="3096516"/>
    <lineage>
        <taxon>Bacteria</taxon>
        <taxon>Pseudomonadati</taxon>
        <taxon>Bacteroidota</taxon>
        <taxon>Cytophagia</taxon>
        <taxon>Cytophagales</taxon>
        <taxon>Flectobacillaceae</taxon>
        <taxon>Aquirufa</taxon>
    </lineage>
</organism>
<dbReference type="Proteomes" id="UP001598114">
    <property type="component" value="Unassembled WGS sequence"/>
</dbReference>
<dbReference type="InterPro" id="IPR032710">
    <property type="entry name" value="NTF2-like_dom_sf"/>
</dbReference>
<proteinExistence type="predicted"/>
<sequence length="170" mass="19009">MKKLVLAFLTISAFASAQSTQISKEGNADTGFNSGYSLEQSPNTKWVLNSIKALEFMDTVSYKSFYSADVKFHDNLEEKNLNQNVAFIKALKANGISVKFEKVAPIWEYVHKNKNMKEANNYVISYQYAALSKAGKTIKVVISAVDLIKDGKIVQEWLAYDTAGIMSLFK</sequence>
<reference evidence="2 3" key="1">
    <citation type="submission" date="2024-03" db="EMBL/GenBank/DDBJ databases">
        <title>Aquirufa genome sequencing.</title>
        <authorList>
            <person name="Pitt A."/>
            <person name="Hahn M.W."/>
        </authorList>
    </citation>
    <scope>NUCLEOTIDE SEQUENCE [LARGE SCALE GENOMIC DNA]</scope>
    <source>
        <strain evidence="2 3">PLAD-142S6K</strain>
    </source>
</reference>
<evidence type="ECO:0008006" key="4">
    <source>
        <dbReference type="Google" id="ProtNLM"/>
    </source>
</evidence>
<dbReference type="SUPFAM" id="SSF54427">
    <property type="entry name" value="NTF2-like"/>
    <property type="match status" value="1"/>
</dbReference>
<gene>
    <name evidence="2" type="ORF">SKC38_07345</name>
</gene>
<comment type="caution">
    <text evidence="2">The sequence shown here is derived from an EMBL/GenBank/DDBJ whole genome shotgun (WGS) entry which is preliminary data.</text>
</comment>
<evidence type="ECO:0000256" key="1">
    <source>
        <dbReference type="SAM" id="SignalP"/>
    </source>
</evidence>
<evidence type="ECO:0000313" key="2">
    <source>
        <dbReference type="EMBL" id="MFD3276036.1"/>
    </source>
</evidence>
<evidence type="ECO:0000313" key="3">
    <source>
        <dbReference type="Proteomes" id="UP001598114"/>
    </source>
</evidence>
<keyword evidence="1" id="KW-0732">Signal</keyword>
<dbReference type="EMBL" id="JBBKYA010000003">
    <property type="protein sequence ID" value="MFD3276036.1"/>
    <property type="molecule type" value="Genomic_DNA"/>
</dbReference>
<name>A0ABW6D276_9BACT</name>
<feature type="signal peptide" evidence="1">
    <location>
        <begin position="1"/>
        <end position="17"/>
    </location>
</feature>
<dbReference type="Gene3D" id="3.10.450.50">
    <property type="match status" value="1"/>
</dbReference>
<dbReference type="RefSeq" id="WP_377976483.1">
    <property type="nucleotide sequence ID" value="NZ_JBBKYA010000003.1"/>
</dbReference>
<protein>
    <recommendedName>
        <fullName evidence="4">Nuclear transport factor 2 family protein</fullName>
    </recommendedName>
</protein>
<keyword evidence="3" id="KW-1185">Reference proteome</keyword>
<accession>A0ABW6D276</accession>